<name>A0A075R7V1_BRELA</name>
<sequence>MIRMQGKYRLTFPVTPAEVQIKGYGNDAETSTSISLVTKNRLSANRAKSISFEFWLPGDIESPLIEVQGYQGPREWLAGLDRISGKEVLLTIDELNLAWNVLIGPVDGTFKGMNVDYYGSIELPIFIKDEFVEWSSNKELLQPPVIMAKQQKARANTTGKTAKKQQSSPYLLTPAKNMIHQDREMRSKQLTRIQKKNAEYKSKA</sequence>
<evidence type="ECO:0000313" key="3">
    <source>
        <dbReference type="Proteomes" id="UP000005850"/>
    </source>
</evidence>
<dbReference type="STRING" id="1042163.BRLA_c036420"/>
<gene>
    <name evidence="2" type="ORF">BRLA_c036420</name>
</gene>
<accession>A0A075R7V1</accession>
<dbReference type="AlphaFoldDB" id="A0A075R7V1"/>
<keyword evidence="3" id="KW-1185">Reference proteome</keyword>
<reference evidence="2 3" key="1">
    <citation type="journal article" date="2011" name="J. Bacteriol.">
        <title>Genome sequence of Brevibacillus laterosporus LMG 15441, a pathogen of invertebrates.</title>
        <authorList>
            <person name="Djukic M."/>
            <person name="Poehlein A."/>
            <person name="Thurmer A."/>
            <person name="Daniel R."/>
        </authorList>
    </citation>
    <scope>NUCLEOTIDE SEQUENCE [LARGE SCALE GENOMIC DNA]</scope>
    <source>
        <strain evidence="2 3">LMG 15441</strain>
    </source>
</reference>
<organism evidence="2 3">
    <name type="scientific">Brevibacillus laterosporus LMG 15441</name>
    <dbReference type="NCBI Taxonomy" id="1042163"/>
    <lineage>
        <taxon>Bacteria</taxon>
        <taxon>Bacillati</taxon>
        <taxon>Bacillota</taxon>
        <taxon>Bacilli</taxon>
        <taxon>Bacillales</taxon>
        <taxon>Paenibacillaceae</taxon>
        <taxon>Brevibacillus</taxon>
    </lineage>
</organism>
<evidence type="ECO:0000256" key="1">
    <source>
        <dbReference type="SAM" id="MobiDB-lite"/>
    </source>
</evidence>
<evidence type="ECO:0000313" key="2">
    <source>
        <dbReference type="EMBL" id="AIG27944.1"/>
    </source>
</evidence>
<feature type="region of interest" description="Disordered" evidence="1">
    <location>
        <begin position="181"/>
        <end position="204"/>
    </location>
</feature>
<protein>
    <submittedName>
        <fullName evidence="2">Uncharacterized protein</fullName>
    </submittedName>
</protein>
<dbReference type="Proteomes" id="UP000005850">
    <property type="component" value="Chromosome"/>
</dbReference>
<proteinExistence type="predicted"/>
<dbReference type="EMBL" id="CP007806">
    <property type="protein sequence ID" value="AIG27944.1"/>
    <property type="molecule type" value="Genomic_DNA"/>
</dbReference>
<dbReference type="RefSeq" id="WP_003336528.1">
    <property type="nucleotide sequence ID" value="NZ_CP007806.1"/>
</dbReference>
<dbReference type="KEGG" id="blr:BRLA_c036420"/>
<dbReference type="HOGENOM" id="CLU_1387958_0_0_9"/>